<sequence>MVVELSSVHGPDYIVLPTNAKREFLSAFQEMIKGGYSTPAERKSLMQLAMTLNQIWGKKSLFLFKFFSNQKLTLLNDLLYLPASTLAEH</sequence>
<gene>
    <name evidence="1" type="ORF">MTR67_031915</name>
</gene>
<protein>
    <submittedName>
        <fullName evidence="1">Uncharacterized protein</fullName>
    </submittedName>
</protein>
<accession>A0AAF0U3C0</accession>
<proteinExistence type="predicted"/>
<evidence type="ECO:0000313" key="2">
    <source>
        <dbReference type="Proteomes" id="UP001234989"/>
    </source>
</evidence>
<keyword evidence="2" id="KW-1185">Reference proteome</keyword>
<reference evidence="1" key="1">
    <citation type="submission" date="2023-08" db="EMBL/GenBank/DDBJ databases">
        <title>A de novo genome assembly of Solanum verrucosum Schlechtendal, a Mexican diploid species geographically isolated from the other diploid A-genome species in potato relatives.</title>
        <authorList>
            <person name="Hosaka K."/>
        </authorList>
    </citation>
    <scope>NUCLEOTIDE SEQUENCE</scope>
    <source>
        <tissue evidence="1">Young leaves</tissue>
    </source>
</reference>
<organism evidence="1 2">
    <name type="scientific">Solanum verrucosum</name>
    <dbReference type="NCBI Taxonomy" id="315347"/>
    <lineage>
        <taxon>Eukaryota</taxon>
        <taxon>Viridiplantae</taxon>
        <taxon>Streptophyta</taxon>
        <taxon>Embryophyta</taxon>
        <taxon>Tracheophyta</taxon>
        <taxon>Spermatophyta</taxon>
        <taxon>Magnoliopsida</taxon>
        <taxon>eudicotyledons</taxon>
        <taxon>Gunneridae</taxon>
        <taxon>Pentapetalae</taxon>
        <taxon>asterids</taxon>
        <taxon>lamiids</taxon>
        <taxon>Solanales</taxon>
        <taxon>Solanaceae</taxon>
        <taxon>Solanoideae</taxon>
        <taxon>Solaneae</taxon>
        <taxon>Solanum</taxon>
    </lineage>
</organism>
<name>A0AAF0U3C0_SOLVR</name>
<dbReference type="EMBL" id="CP133618">
    <property type="protein sequence ID" value="WMV38530.1"/>
    <property type="molecule type" value="Genomic_DNA"/>
</dbReference>
<dbReference type="Proteomes" id="UP001234989">
    <property type="component" value="Chromosome 7"/>
</dbReference>
<dbReference type="AlphaFoldDB" id="A0AAF0U3C0"/>
<evidence type="ECO:0000313" key="1">
    <source>
        <dbReference type="EMBL" id="WMV38530.1"/>
    </source>
</evidence>
<feature type="non-terminal residue" evidence="1">
    <location>
        <position position="89"/>
    </location>
</feature>